<proteinExistence type="predicted"/>
<evidence type="ECO:0000313" key="1">
    <source>
        <dbReference type="EMBL" id="AXA35773.1"/>
    </source>
</evidence>
<sequence>MEAVAAGRLGVLASWGPVRVQRSVMKLRAEPATGSHE</sequence>
<evidence type="ECO:0000313" key="2">
    <source>
        <dbReference type="Proteomes" id="UP000262583"/>
    </source>
</evidence>
<gene>
    <name evidence="1" type="ORF">BRCON_0996</name>
</gene>
<dbReference type="AlphaFoldDB" id="A0A2Z4Y5I2"/>
<protein>
    <submittedName>
        <fullName evidence="1">Uncharacterized protein</fullName>
    </submittedName>
</protein>
<accession>A0A2Z4Y5I2</accession>
<dbReference type="EMBL" id="CP030759">
    <property type="protein sequence ID" value="AXA35773.1"/>
    <property type="molecule type" value="Genomic_DNA"/>
</dbReference>
<organism evidence="1 2">
    <name type="scientific">Sumerlaea chitinivorans</name>
    <dbReference type="NCBI Taxonomy" id="2250252"/>
    <lineage>
        <taxon>Bacteria</taxon>
        <taxon>Candidatus Sumerlaeota</taxon>
        <taxon>Candidatus Sumerlaeia</taxon>
        <taxon>Candidatus Sumerlaeales</taxon>
        <taxon>Candidatus Sumerlaeaceae</taxon>
        <taxon>Candidatus Sumerlaea</taxon>
    </lineage>
</organism>
<name>A0A2Z4Y5I2_SUMC1</name>
<reference evidence="1 2" key="1">
    <citation type="submission" date="2018-05" db="EMBL/GenBank/DDBJ databases">
        <title>A metagenomic window into the 2 km-deep terrestrial subsurface aquifer revealed taxonomically and functionally diverse microbial community comprising novel uncultured bacterial lineages.</title>
        <authorList>
            <person name="Kadnikov V.V."/>
            <person name="Mardanov A.V."/>
            <person name="Beletsky A.V."/>
            <person name="Banks D."/>
            <person name="Pimenov N.V."/>
            <person name="Frank Y.A."/>
            <person name="Karnachuk O.V."/>
            <person name="Ravin N.V."/>
        </authorList>
    </citation>
    <scope>NUCLEOTIDE SEQUENCE [LARGE SCALE GENOMIC DNA]</scope>
    <source>
        <strain evidence="1">BY</strain>
    </source>
</reference>
<dbReference type="Proteomes" id="UP000262583">
    <property type="component" value="Chromosome"/>
</dbReference>
<dbReference type="KEGG" id="schv:BRCON_0996"/>